<feature type="transmembrane region" description="Helical" evidence="1">
    <location>
        <begin position="51"/>
        <end position="72"/>
    </location>
</feature>
<dbReference type="EMBL" id="JBBEGN010000010">
    <property type="protein sequence ID" value="MEJ2870085.1"/>
    <property type="molecule type" value="Genomic_DNA"/>
</dbReference>
<keyword evidence="1" id="KW-1133">Transmembrane helix</keyword>
<keyword evidence="1" id="KW-0472">Membrane</keyword>
<evidence type="ECO:0000256" key="1">
    <source>
        <dbReference type="SAM" id="Phobius"/>
    </source>
</evidence>
<dbReference type="RefSeq" id="WP_337696653.1">
    <property type="nucleotide sequence ID" value="NZ_JBBEGN010000010.1"/>
</dbReference>
<sequence length="83" mass="8934">MDPTQARNPAALPDSTPEKQSELKLNVGIGVLGTLLSLFCAVIFFTPVDEIILAIVFLVITIVSAAITLRFYGRLKRARSSGS</sequence>
<evidence type="ECO:0000313" key="3">
    <source>
        <dbReference type="Proteomes" id="UP001385809"/>
    </source>
</evidence>
<dbReference type="Proteomes" id="UP001385809">
    <property type="component" value="Unassembled WGS sequence"/>
</dbReference>
<proteinExistence type="predicted"/>
<keyword evidence="3" id="KW-1185">Reference proteome</keyword>
<keyword evidence="1" id="KW-0812">Transmembrane</keyword>
<evidence type="ECO:0000313" key="2">
    <source>
        <dbReference type="EMBL" id="MEJ2870085.1"/>
    </source>
</evidence>
<reference evidence="2 3" key="1">
    <citation type="submission" date="2024-03" db="EMBL/GenBank/DDBJ databases">
        <title>Actinomycetospora sp. OC33-EN08, a novel actinomycete isolated from wild orchid (Aerides multiflora).</title>
        <authorList>
            <person name="Suriyachadkun C."/>
        </authorList>
    </citation>
    <scope>NUCLEOTIDE SEQUENCE [LARGE SCALE GENOMIC DNA]</scope>
    <source>
        <strain evidence="2 3">OC33-EN08</strain>
    </source>
</reference>
<name>A0ABU8MS24_9PSEU</name>
<accession>A0ABU8MS24</accession>
<organism evidence="2 3">
    <name type="scientific">Actinomycetospora aurantiaca</name>
    <dbReference type="NCBI Taxonomy" id="3129233"/>
    <lineage>
        <taxon>Bacteria</taxon>
        <taxon>Bacillati</taxon>
        <taxon>Actinomycetota</taxon>
        <taxon>Actinomycetes</taxon>
        <taxon>Pseudonocardiales</taxon>
        <taxon>Pseudonocardiaceae</taxon>
        <taxon>Actinomycetospora</taxon>
    </lineage>
</organism>
<feature type="transmembrane region" description="Helical" evidence="1">
    <location>
        <begin position="25"/>
        <end position="45"/>
    </location>
</feature>
<protein>
    <submittedName>
        <fullName evidence="2">Uncharacterized protein</fullName>
    </submittedName>
</protein>
<gene>
    <name evidence="2" type="ORF">WCD74_20115</name>
</gene>
<comment type="caution">
    <text evidence="2">The sequence shown here is derived from an EMBL/GenBank/DDBJ whole genome shotgun (WGS) entry which is preliminary data.</text>
</comment>